<evidence type="ECO:0000256" key="2">
    <source>
        <dbReference type="ARBA" id="ARBA00022980"/>
    </source>
</evidence>
<dbReference type="GO" id="GO:0006412">
    <property type="term" value="P:translation"/>
    <property type="evidence" value="ECO:0007669"/>
    <property type="project" value="UniProtKB-UniRule"/>
</dbReference>
<dbReference type="Pfam" id="PF00829">
    <property type="entry name" value="Ribosomal_L21p"/>
    <property type="match status" value="1"/>
</dbReference>
<keyword evidence="2 4" id="KW-0689">Ribosomal protein</keyword>
<evidence type="ECO:0000313" key="7">
    <source>
        <dbReference type="Proteomes" id="UP000176409"/>
    </source>
</evidence>
<dbReference type="NCBIfam" id="TIGR00061">
    <property type="entry name" value="L21"/>
    <property type="match status" value="1"/>
</dbReference>
<gene>
    <name evidence="4" type="primary">rplU</name>
    <name evidence="6" type="ORF">A2973_03960</name>
</gene>
<dbReference type="PANTHER" id="PTHR21349">
    <property type="entry name" value="50S RIBOSOMAL PROTEIN L21"/>
    <property type="match status" value="1"/>
</dbReference>
<dbReference type="InterPro" id="IPR028909">
    <property type="entry name" value="bL21-like"/>
</dbReference>
<dbReference type="SUPFAM" id="SSF141091">
    <property type="entry name" value="L21p-like"/>
    <property type="match status" value="1"/>
</dbReference>
<evidence type="ECO:0000256" key="5">
    <source>
        <dbReference type="RuleBase" id="RU000562"/>
    </source>
</evidence>
<dbReference type="InterPro" id="IPR001787">
    <property type="entry name" value="Ribosomal_bL21"/>
</dbReference>
<accession>A0A1F6AXW9</accession>
<dbReference type="GO" id="GO:0005737">
    <property type="term" value="C:cytoplasm"/>
    <property type="evidence" value="ECO:0007669"/>
    <property type="project" value="UniProtKB-ARBA"/>
</dbReference>
<keyword evidence="3 4" id="KW-0687">Ribonucleoprotein</keyword>
<dbReference type="GO" id="GO:0005840">
    <property type="term" value="C:ribosome"/>
    <property type="evidence" value="ECO:0007669"/>
    <property type="project" value="UniProtKB-KW"/>
</dbReference>
<dbReference type="GO" id="GO:0003735">
    <property type="term" value="F:structural constituent of ribosome"/>
    <property type="evidence" value="ECO:0007669"/>
    <property type="project" value="InterPro"/>
</dbReference>
<comment type="function">
    <text evidence="4 5">This protein binds to 23S rRNA in the presence of protein L20.</text>
</comment>
<comment type="similarity">
    <text evidence="1 4 5">Belongs to the bacterial ribosomal protein bL21 family.</text>
</comment>
<sequence>MFAIVEIAGKQYKVTPGETLYVDRLTQAVGDTVRYDTVMLLQNEKKTLVGTPTVKGSVVTAKIVSHEKGKKLDVRRFKSKVRHRRKVGFRPYLTKLEILSVGKA</sequence>
<dbReference type="InterPro" id="IPR036164">
    <property type="entry name" value="bL21-like_sf"/>
</dbReference>
<dbReference type="STRING" id="1798396.A2973_03960"/>
<evidence type="ECO:0000256" key="1">
    <source>
        <dbReference type="ARBA" id="ARBA00008563"/>
    </source>
</evidence>
<dbReference type="HAMAP" id="MF_01363">
    <property type="entry name" value="Ribosomal_bL21"/>
    <property type="match status" value="1"/>
</dbReference>
<comment type="subunit">
    <text evidence="4">Part of the 50S ribosomal subunit. Contacts protein L20.</text>
</comment>
<dbReference type="EMBL" id="MFJZ01000042">
    <property type="protein sequence ID" value="OGG29521.1"/>
    <property type="molecule type" value="Genomic_DNA"/>
</dbReference>
<dbReference type="AlphaFoldDB" id="A0A1F6AXW9"/>
<protein>
    <recommendedName>
        <fullName evidence="4">Large ribosomal subunit protein bL21</fullName>
    </recommendedName>
</protein>
<keyword evidence="4 5" id="KW-0694">RNA-binding</keyword>
<reference evidence="6 7" key="1">
    <citation type="journal article" date="2016" name="Nat. Commun.">
        <title>Thousands of microbial genomes shed light on interconnected biogeochemical processes in an aquifer system.</title>
        <authorList>
            <person name="Anantharaman K."/>
            <person name="Brown C.T."/>
            <person name="Hug L.A."/>
            <person name="Sharon I."/>
            <person name="Castelle C.J."/>
            <person name="Probst A.J."/>
            <person name="Thomas B.C."/>
            <person name="Singh A."/>
            <person name="Wilkins M.J."/>
            <person name="Karaoz U."/>
            <person name="Brodie E.L."/>
            <person name="Williams K.H."/>
            <person name="Hubbard S.S."/>
            <person name="Banfield J.F."/>
        </authorList>
    </citation>
    <scope>NUCLEOTIDE SEQUENCE [LARGE SCALE GENOMIC DNA]</scope>
</reference>
<dbReference type="PANTHER" id="PTHR21349:SF0">
    <property type="entry name" value="LARGE RIBOSOMAL SUBUNIT PROTEIN BL21M"/>
    <property type="match status" value="1"/>
</dbReference>
<evidence type="ECO:0000256" key="3">
    <source>
        <dbReference type="ARBA" id="ARBA00023274"/>
    </source>
</evidence>
<evidence type="ECO:0000256" key="4">
    <source>
        <dbReference type="HAMAP-Rule" id="MF_01363"/>
    </source>
</evidence>
<dbReference type="GO" id="GO:1990904">
    <property type="term" value="C:ribonucleoprotein complex"/>
    <property type="evidence" value="ECO:0007669"/>
    <property type="project" value="UniProtKB-KW"/>
</dbReference>
<dbReference type="Proteomes" id="UP000176409">
    <property type="component" value="Unassembled WGS sequence"/>
</dbReference>
<comment type="caution">
    <text evidence="6">The sequence shown here is derived from an EMBL/GenBank/DDBJ whole genome shotgun (WGS) entry which is preliminary data.</text>
</comment>
<evidence type="ECO:0000313" key="6">
    <source>
        <dbReference type="EMBL" id="OGG29521.1"/>
    </source>
</evidence>
<name>A0A1F6AXW9_9BACT</name>
<keyword evidence="4 5" id="KW-0699">rRNA-binding</keyword>
<proteinExistence type="inferred from homology"/>
<organism evidence="6 7">
    <name type="scientific">Candidatus Gottesmanbacteria bacterium RIFCSPLOWO2_01_FULL_49_10</name>
    <dbReference type="NCBI Taxonomy" id="1798396"/>
    <lineage>
        <taxon>Bacteria</taxon>
        <taxon>Candidatus Gottesmaniibacteriota</taxon>
    </lineage>
</organism>
<dbReference type="GO" id="GO:0019843">
    <property type="term" value="F:rRNA binding"/>
    <property type="evidence" value="ECO:0007669"/>
    <property type="project" value="UniProtKB-UniRule"/>
</dbReference>